<keyword evidence="2" id="KW-1185">Reference proteome</keyword>
<dbReference type="HOGENOM" id="CLU_1504513_0_0_1"/>
<name>F2PUF2_TRIEC</name>
<reference evidence="2" key="1">
    <citation type="journal article" date="2012" name="MBio">
        <title>Comparative genome analysis of Trichophyton rubrum and related dermatophytes reveals candidate genes involved in infection.</title>
        <authorList>
            <person name="Martinez D.A."/>
            <person name="Oliver B.G."/>
            <person name="Graeser Y."/>
            <person name="Goldberg J.M."/>
            <person name="Li W."/>
            <person name="Martinez-Rossi N.M."/>
            <person name="Monod M."/>
            <person name="Shelest E."/>
            <person name="Barton R.C."/>
            <person name="Birch E."/>
            <person name="Brakhage A.A."/>
            <person name="Chen Z."/>
            <person name="Gurr S.J."/>
            <person name="Heiman D."/>
            <person name="Heitman J."/>
            <person name="Kosti I."/>
            <person name="Rossi A."/>
            <person name="Saif S."/>
            <person name="Samalova M."/>
            <person name="Saunders C.W."/>
            <person name="Shea T."/>
            <person name="Summerbell R.C."/>
            <person name="Xu J."/>
            <person name="Young S."/>
            <person name="Zeng Q."/>
            <person name="Birren B.W."/>
            <person name="Cuomo C.A."/>
            <person name="White T.C."/>
        </authorList>
    </citation>
    <scope>NUCLEOTIDE SEQUENCE [LARGE SCALE GENOMIC DNA]</scope>
    <source>
        <strain evidence="2">ATCC MYA-4606 / CBS 127.97</strain>
    </source>
</reference>
<accession>F2PUF2</accession>
<dbReference type="VEuPathDB" id="FungiDB:TEQG_04529"/>
<evidence type="ECO:0000313" key="2">
    <source>
        <dbReference type="Proteomes" id="UP000009169"/>
    </source>
</evidence>
<dbReference type="EMBL" id="DS995740">
    <property type="protein sequence ID" value="EGE05520.1"/>
    <property type="molecule type" value="Genomic_DNA"/>
</dbReference>
<organism evidence="1 2">
    <name type="scientific">Trichophyton equinum (strain ATCC MYA-4606 / CBS 127.97)</name>
    <name type="common">Horse ringworm fungus</name>
    <dbReference type="NCBI Taxonomy" id="559882"/>
    <lineage>
        <taxon>Eukaryota</taxon>
        <taxon>Fungi</taxon>
        <taxon>Dikarya</taxon>
        <taxon>Ascomycota</taxon>
        <taxon>Pezizomycotina</taxon>
        <taxon>Eurotiomycetes</taxon>
        <taxon>Eurotiomycetidae</taxon>
        <taxon>Onygenales</taxon>
        <taxon>Arthrodermataceae</taxon>
        <taxon>Trichophyton</taxon>
    </lineage>
</organism>
<dbReference type="Proteomes" id="UP000009169">
    <property type="component" value="Unassembled WGS sequence"/>
</dbReference>
<proteinExistence type="predicted"/>
<dbReference type="AlphaFoldDB" id="F2PUF2"/>
<evidence type="ECO:0000313" key="1">
    <source>
        <dbReference type="EMBL" id="EGE05520.1"/>
    </source>
</evidence>
<protein>
    <submittedName>
        <fullName evidence="1">Uncharacterized protein</fullName>
    </submittedName>
</protein>
<gene>
    <name evidence="1" type="ORF">TEQG_04529</name>
</gene>
<sequence>MARYLRFGGDRPQNKKICGEPWEPLHTNNQARCVFYPKYHCPACSRLAEHGILSDGSSLRPPFSVCCCPGSDGGPLRGHALSGWRTGYSLYVTTCPRHKDTAKNKNKKSRIWMDLDGRIKELHAGHSPFVSWVLSMSLDSPSFSISNYRFLLLCPTQDGRFRATGSASDSVGTQGAQSH</sequence>